<dbReference type="Gene3D" id="3.80.10.10">
    <property type="entry name" value="Ribonuclease Inhibitor"/>
    <property type="match status" value="1"/>
</dbReference>
<keyword evidence="2" id="KW-1185">Reference proteome</keyword>
<dbReference type="Proteomes" id="UP000294933">
    <property type="component" value="Unassembled WGS sequence"/>
</dbReference>
<dbReference type="InterPro" id="IPR032675">
    <property type="entry name" value="LRR_dom_sf"/>
</dbReference>
<dbReference type="SUPFAM" id="SSF52047">
    <property type="entry name" value="RNI-like"/>
    <property type="match status" value="1"/>
</dbReference>
<evidence type="ECO:0000313" key="1">
    <source>
        <dbReference type="EMBL" id="TDL22460.1"/>
    </source>
</evidence>
<name>A0A4Y7Q6L0_9AGAM</name>
<sequence>MASTNAKDMMFNMTGVDDLIRLLTRLKSDPDGFQRDWDNVPKPFVQRDRNTHSPFIPQSELLRSLDECKLCMIALEEVGKHVGKRIRFLRRIVTPFLVENGIKTMPDDVLSLVFEAGHRMTYGWEFGEAVSQTSKRFRQVSLRTPLLWTRISGGYSESQIQAFLSRSGQMDLEISTSLPYGLPNAALDVFFESLQGSSDRWSHLDLFENGADVSMGKLGLCHFPRLKSLSCRCLIDLRLWKAPLLTQILGNYANSPTITGLELQLTSFELSIEDVSLDVDGLASTLHSMPNLRHLSLELDCCEGILYDAIPGGLDARDPHSVHIETLRISIQGSTTRDVVAELYDALSYLSASTVEITLSRLTSDNPSAFFYDTSHAFFPYGSTISVVIVDTGNEDSWDEFYVLTEIVQNCKIVHTIHIDNLDAALVPPYSYSYNWKDYSNLQHLKVAYCTGVTASDLEDLVSNLMTAEAGYSFQSLEIIACRRISEGFFLNLCDEFGSRINLKWK</sequence>
<dbReference type="OrthoDB" id="3365698at2759"/>
<evidence type="ECO:0008006" key="3">
    <source>
        <dbReference type="Google" id="ProtNLM"/>
    </source>
</evidence>
<gene>
    <name evidence="1" type="ORF">BD410DRAFT_263262</name>
</gene>
<accession>A0A4Y7Q6L0</accession>
<dbReference type="AlphaFoldDB" id="A0A4Y7Q6L0"/>
<protein>
    <recommendedName>
        <fullName evidence="3">F-box domain-containing protein</fullName>
    </recommendedName>
</protein>
<proteinExistence type="predicted"/>
<dbReference type="VEuPathDB" id="FungiDB:BD410DRAFT_263262"/>
<reference evidence="1 2" key="1">
    <citation type="submission" date="2018-06" db="EMBL/GenBank/DDBJ databases">
        <title>A transcriptomic atlas of mushroom development highlights an independent origin of complex multicellularity.</title>
        <authorList>
            <consortium name="DOE Joint Genome Institute"/>
            <person name="Krizsan K."/>
            <person name="Almasi E."/>
            <person name="Merenyi Z."/>
            <person name="Sahu N."/>
            <person name="Viragh M."/>
            <person name="Koszo T."/>
            <person name="Mondo S."/>
            <person name="Kiss B."/>
            <person name="Balint B."/>
            <person name="Kues U."/>
            <person name="Barry K."/>
            <person name="Hegedus J.C."/>
            <person name="Henrissat B."/>
            <person name="Johnson J."/>
            <person name="Lipzen A."/>
            <person name="Ohm R."/>
            <person name="Nagy I."/>
            <person name="Pangilinan J."/>
            <person name="Yan J."/>
            <person name="Xiong Y."/>
            <person name="Grigoriev I.V."/>
            <person name="Hibbett D.S."/>
            <person name="Nagy L.G."/>
        </authorList>
    </citation>
    <scope>NUCLEOTIDE SEQUENCE [LARGE SCALE GENOMIC DNA]</scope>
    <source>
        <strain evidence="1 2">SZMC22713</strain>
    </source>
</reference>
<evidence type="ECO:0000313" key="2">
    <source>
        <dbReference type="Proteomes" id="UP000294933"/>
    </source>
</evidence>
<organism evidence="1 2">
    <name type="scientific">Rickenella mellea</name>
    <dbReference type="NCBI Taxonomy" id="50990"/>
    <lineage>
        <taxon>Eukaryota</taxon>
        <taxon>Fungi</taxon>
        <taxon>Dikarya</taxon>
        <taxon>Basidiomycota</taxon>
        <taxon>Agaricomycotina</taxon>
        <taxon>Agaricomycetes</taxon>
        <taxon>Hymenochaetales</taxon>
        <taxon>Rickenellaceae</taxon>
        <taxon>Rickenella</taxon>
    </lineage>
</organism>
<dbReference type="EMBL" id="ML170175">
    <property type="protein sequence ID" value="TDL22460.1"/>
    <property type="molecule type" value="Genomic_DNA"/>
</dbReference>